<keyword evidence="5 8" id="KW-0812">Transmembrane</keyword>
<dbReference type="InterPro" id="IPR032805">
    <property type="entry name" value="Wax_synthase_dom"/>
</dbReference>
<evidence type="ECO:0000256" key="2">
    <source>
        <dbReference type="ARBA" id="ARBA00005179"/>
    </source>
</evidence>
<keyword evidence="4" id="KW-0808">Transferase</keyword>
<feature type="transmembrane region" description="Helical" evidence="8">
    <location>
        <begin position="226"/>
        <end position="246"/>
    </location>
</feature>
<evidence type="ECO:0000256" key="1">
    <source>
        <dbReference type="ARBA" id="ARBA00004141"/>
    </source>
</evidence>
<comment type="similarity">
    <text evidence="3">Belongs to the wax synthase family.</text>
</comment>
<comment type="subcellular location">
    <subcellularLocation>
        <location evidence="1">Membrane</location>
        <topology evidence="1">Multi-pass membrane protein</topology>
    </subcellularLocation>
</comment>
<protein>
    <recommendedName>
        <fullName evidence="9">Wax synthase domain-containing protein</fullName>
    </recommendedName>
</protein>
<comment type="pathway">
    <text evidence="2">Secondary metabolite biosynthesis.</text>
</comment>
<evidence type="ECO:0000256" key="6">
    <source>
        <dbReference type="ARBA" id="ARBA00022989"/>
    </source>
</evidence>
<keyword evidence="6 8" id="KW-1133">Transmembrane helix</keyword>
<dbReference type="GO" id="GO:0016020">
    <property type="term" value="C:membrane"/>
    <property type="evidence" value="ECO:0007669"/>
    <property type="project" value="UniProtKB-SubCell"/>
</dbReference>
<name>A0A4S4MRY0_9APHY</name>
<keyword evidence="11" id="KW-1185">Reference proteome</keyword>
<accession>A0A4S4MRY0</accession>
<evidence type="ECO:0000256" key="5">
    <source>
        <dbReference type="ARBA" id="ARBA00022692"/>
    </source>
</evidence>
<dbReference type="GO" id="GO:0006629">
    <property type="term" value="P:lipid metabolic process"/>
    <property type="evidence" value="ECO:0007669"/>
    <property type="project" value="InterPro"/>
</dbReference>
<evidence type="ECO:0000256" key="8">
    <source>
        <dbReference type="SAM" id="Phobius"/>
    </source>
</evidence>
<evidence type="ECO:0000313" key="11">
    <source>
        <dbReference type="Proteomes" id="UP000308730"/>
    </source>
</evidence>
<organism evidence="10 11">
    <name type="scientific">Antrodiella citrinella</name>
    <dbReference type="NCBI Taxonomy" id="2447956"/>
    <lineage>
        <taxon>Eukaryota</taxon>
        <taxon>Fungi</taxon>
        <taxon>Dikarya</taxon>
        <taxon>Basidiomycota</taxon>
        <taxon>Agaricomycotina</taxon>
        <taxon>Agaricomycetes</taxon>
        <taxon>Polyporales</taxon>
        <taxon>Steccherinaceae</taxon>
        <taxon>Antrodiella</taxon>
    </lineage>
</organism>
<dbReference type="InterPro" id="IPR044851">
    <property type="entry name" value="Wax_synthase"/>
</dbReference>
<feature type="transmembrane region" description="Helical" evidence="8">
    <location>
        <begin position="66"/>
        <end position="93"/>
    </location>
</feature>
<dbReference type="Pfam" id="PF13813">
    <property type="entry name" value="MBOAT_2"/>
    <property type="match status" value="1"/>
</dbReference>
<evidence type="ECO:0000259" key="9">
    <source>
        <dbReference type="Pfam" id="PF13813"/>
    </source>
</evidence>
<sequence length="347" mass="38998">MKVGETTLLSLHDDEIKGVYIPAANSFLPSALADASELVFSLRGIGWNFGTRIYVPPMPEYTRNSFILHTFLHGLNNFLLFDLTLTLIINIPGLGSVDGGSMFFENLPPVQRYFVSSVIMLLVAVQFVAGFAVTDSMTALVGVGILQQDPKEWPPIMEAPWAADSLHDFWGRRWHQTLRHIFFVYGGMPGQLIAGKAGMVIGSFFASALYHELGMYLIDRPFDYRAVLFFLLNGVGVVFEWVFYKLSGRRVSGIIGRIWAWVFVLGFGQMLIDSWFVRGLGGSQVLPLESSPTRMFLAPILEPFLASDYFPIYFTTEFSMAVLKFPTTIRRKPLYSNKEDRDTTVAI</sequence>
<gene>
    <name evidence="10" type="ORF">EUX98_g5281</name>
</gene>
<evidence type="ECO:0000256" key="4">
    <source>
        <dbReference type="ARBA" id="ARBA00022679"/>
    </source>
</evidence>
<evidence type="ECO:0000256" key="3">
    <source>
        <dbReference type="ARBA" id="ARBA00007282"/>
    </source>
</evidence>
<dbReference type="PANTHER" id="PTHR31595:SF57">
    <property type="entry name" value="OS04G0481900 PROTEIN"/>
    <property type="match status" value="1"/>
</dbReference>
<proteinExistence type="inferred from homology"/>
<dbReference type="OrthoDB" id="1077582at2759"/>
<feature type="transmembrane region" description="Helical" evidence="8">
    <location>
        <begin position="182"/>
        <end position="206"/>
    </location>
</feature>
<evidence type="ECO:0000256" key="7">
    <source>
        <dbReference type="ARBA" id="ARBA00023136"/>
    </source>
</evidence>
<evidence type="ECO:0000313" key="10">
    <source>
        <dbReference type="EMBL" id="THH28902.1"/>
    </source>
</evidence>
<dbReference type="GO" id="GO:0008374">
    <property type="term" value="F:O-acyltransferase activity"/>
    <property type="evidence" value="ECO:0007669"/>
    <property type="project" value="InterPro"/>
</dbReference>
<dbReference type="Proteomes" id="UP000308730">
    <property type="component" value="Unassembled WGS sequence"/>
</dbReference>
<reference evidence="10 11" key="1">
    <citation type="submission" date="2019-02" db="EMBL/GenBank/DDBJ databases">
        <title>Genome sequencing of the rare red list fungi Antrodiella citrinella (Flaviporus citrinellus).</title>
        <authorList>
            <person name="Buettner E."/>
            <person name="Kellner H."/>
        </authorList>
    </citation>
    <scope>NUCLEOTIDE SEQUENCE [LARGE SCALE GENOMIC DNA]</scope>
    <source>
        <strain evidence="10 11">DSM 108506</strain>
    </source>
</reference>
<keyword evidence="7 8" id="KW-0472">Membrane</keyword>
<feature type="domain" description="Wax synthase" evidence="9">
    <location>
        <begin position="153"/>
        <end position="232"/>
    </location>
</feature>
<comment type="caution">
    <text evidence="10">The sequence shown here is derived from an EMBL/GenBank/DDBJ whole genome shotgun (WGS) entry which is preliminary data.</text>
</comment>
<feature type="transmembrane region" description="Helical" evidence="8">
    <location>
        <begin position="113"/>
        <end position="133"/>
    </location>
</feature>
<dbReference type="PANTHER" id="PTHR31595">
    <property type="entry name" value="LONG-CHAIN-ALCOHOL O-FATTY-ACYLTRANSFERASE 3-RELATED"/>
    <property type="match status" value="1"/>
</dbReference>
<feature type="transmembrane region" description="Helical" evidence="8">
    <location>
        <begin position="258"/>
        <end position="276"/>
    </location>
</feature>
<dbReference type="EMBL" id="SGPM01000151">
    <property type="protein sequence ID" value="THH28902.1"/>
    <property type="molecule type" value="Genomic_DNA"/>
</dbReference>
<dbReference type="AlphaFoldDB" id="A0A4S4MRY0"/>